<dbReference type="Proteomes" id="UP000036681">
    <property type="component" value="Unplaced"/>
</dbReference>
<accession>A0A0M3HKX4</accession>
<protein>
    <submittedName>
        <fullName evidence="2">Uncharacterized protein</fullName>
    </submittedName>
</protein>
<dbReference type="WBParaSite" id="ALUE_0000216901-mRNA-1">
    <property type="protein sequence ID" value="ALUE_0000216901-mRNA-1"/>
    <property type="gene ID" value="ALUE_0000216901"/>
</dbReference>
<keyword evidence="1" id="KW-1185">Reference proteome</keyword>
<sequence length="50" mass="6055">MDRQKMHMYPIMRRLNGNKSSMNVEGSKKSITTTLNHYRRISIQYKPINW</sequence>
<name>A0A0M3HKX4_ASCLU</name>
<proteinExistence type="predicted"/>
<evidence type="ECO:0000313" key="1">
    <source>
        <dbReference type="Proteomes" id="UP000036681"/>
    </source>
</evidence>
<dbReference type="AlphaFoldDB" id="A0A0M3HKX4"/>
<organism evidence="1 2">
    <name type="scientific">Ascaris lumbricoides</name>
    <name type="common">Giant roundworm</name>
    <dbReference type="NCBI Taxonomy" id="6252"/>
    <lineage>
        <taxon>Eukaryota</taxon>
        <taxon>Metazoa</taxon>
        <taxon>Ecdysozoa</taxon>
        <taxon>Nematoda</taxon>
        <taxon>Chromadorea</taxon>
        <taxon>Rhabditida</taxon>
        <taxon>Spirurina</taxon>
        <taxon>Ascaridomorpha</taxon>
        <taxon>Ascaridoidea</taxon>
        <taxon>Ascarididae</taxon>
        <taxon>Ascaris</taxon>
    </lineage>
</organism>
<reference evidence="2" key="1">
    <citation type="submission" date="2017-02" db="UniProtKB">
        <authorList>
            <consortium name="WormBaseParasite"/>
        </authorList>
    </citation>
    <scope>IDENTIFICATION</scope>
</reference>
<evidence type="ECO:0000313" key="2">
    <source>
        <dbReference type="WBParaSite" id="ALUE_0000216901-mRNA-1"/>
    </source>
</evidence>